<reference evidence="4 5" key="1">
    <citation type="journal article" date="2010" name="Science">
        <title>Genomic comparison of the ants Camponotus floridanus and Harpegnathos saltator.</title>
        <authorList>
            <person name="Bonasio R."/>
            <person name="Zhang G."/>
            <person name="Ye C."/>
            <person name="Mutti N.S."/>
            <person name="Fang X."/>
            <person name="Qin N."/>
            <person name="Donahue G."/>
            <person name="Yang P."/>
            <person name="Li Q."/>
            <person name="Li C."/>
            <person name="Zhang P."/>
            <person name="Huang Z."/>
            <person name="Berger S.L."/>
            <person name="Reinberg D."/>
            <person name="Wang J."/>
            <person name="Liebig J."/>
        </authorList>
    </citation>
    <scope>NUCLEOTIDE SEQUENCE [LARGE SCALE GENOMIC DNA]</scope>
    <source>
        <strain evidence="5">C129</strain>
    </source>
</reference>
<comment type="similarity">
    <text evidence="1">Belongs to the PSMG1 family.</text>
</comment>
<evidence type="ECO:0000256" key="2">
    <source>
        <dbReference type="ARBA" id="ARBA00019180"/>
    </source>
</evidence>
<name>E2A523_CAMFO</name>
<dbReference type="InParanoid" id="E2A523"/>
<dbReference type="Proteomes" id="UP000000311">
    <property type="component" value="Unassembled WGS sequence"/>
</dbReference>
<evidence type="ECO:0000256" key="3">
    <source>
        <dbReference type="ARBA" id="ARBA00023186"/>
    </source>
</evidence>
<dbReference type="EMBL" id="GL436794">
    <property type="protein sequence ID" value="EFN71454.1"/>
    <property type="molecule type" value="Genomic_DNA"/>
</dbReference>
<dbReference type="PANTHER" id="PTHR15069">
    <property type="entry name" value="PROTEASOME ASSEMBLY CHAPERONE 1"/>
    <property type="match status" value="1"/>
</dbReference>
<dbReference type="OMA" id="ENSYLYM"/>
<keyword evidence="5" id="KW-1185">Reference proteome</keyword>
<evidence type="ECO:0000313" key="4">
    <source>
        <dbReference type="EMBL" id="EFN71454.1"/>
    </source>
</evidence>
<dbReference type="GO" id="GO:0070628">
    <property type="term" value="F:proteasome binding"/>
    <property type="evidence" value="ECO:0007669"/>
    <property type="project" value="TreeGrafter"/>
</dbReference>
<dbReference type="STRING" id="104421.E2A523"/>
<proteinExistence type="inferred from homology"/>
<dbReference type="FunCoup" id="E2A523">
    <property type="interactions" value="71"/>
</dbReference>
<dbReference type="AlphaFoldDB" id="E2A523"/>
<dbReference type="InterPro" id="IPR016565">
    <property type="entry name" value="Proteasome_assmbl_chp_1"/>
</dbReference>
<evidence type="ECO:0000313" key="5">
    <source>
        <dbReference type="Proteomes" id="UP000000311"/>
    </source>
</evidence>
<organism evidence="5">
    <name type="scientific">Camponotus floridanus</name>
    <name type="common">Florida carpenter ant</name>
    <dbReference type="NCBI Taxonomy" id="104421"/>
    <lineage>
        <taxon>Eukaryota</taxon>
        <taxon>Metazoa</taxon>
        <taxon>Ecdysozoa</taxon>
        <taxon>Arthropoda</taxon>
        <taxon>Hexapoda</taxon>
        <taxon>Insecta</taxon>
        <taxon>Pterygota</taxon>
        <taxon>Neoptera</taxon>
        <taxon>Endopterygota</taxon>
        <taxon>Hymenoptera</taxon>
        <taxon>Apocrita</taxon>
        <taxon>Aculeata</taxon>
        <taxon>Formicoidea</taxon>
        <taxon>Formicidae</taxon>
        <taxon>Formicinae</taxon>
        <taxon>Camponotus</taxon>
    </lineage>
</organism>
<sequence length="239" mass="27409">MVSHFGEVIFPSSRAFWDDEDEYESDENLEHYLKLNVCWLKKKPEHMQKFIIIEGEPLIPFVKQCLCHNAEEVCIIETEDHKKVSVIYHIDKQIYLCIVLPHFDTKNAGTLVNQISDLLSSTESTISIVCRHVSQFQSTNIPETPSFLRILATKNANVAKYKIEPLEQPNIVFGVGAGVLSYAEFKGISAKLYVLYIDNFVLDSKCAEPLLQILTNETDCKLQYPKFTENFFSKGNLYM</sequence>
<dbReference type="GO" id="GO:0000502">
    <property type="term" value="C:proteasome complex"/>
    <property type="evidence" value="ECO:0007669"/>
    <property type="project" value="UniProtKB-KW"/>
</dbReference>
<dbReference type="Pfam" id="PF16094">
    <property type="entry name" value="PAC1"/>
    <property type="match status" value="1"/>
</dbReference>
<keyword evidence="4" id="KW-0647">Proteasome</keyword>
<protein>
    <recommendedName>
        <fullName evidence="2">Proteasome assembly chaperone 1</fullName>
    </recommendedName>
</protein>
<keyword evidence="3" id="KW-0143">Chaperone</keyword>
<gene>
    <name evidence="4" type="ORF">EAG_07682</name>
</gene>
<dbReference type="KEGG" id="cfo:105248579"/>
<dbReference type="GO" id="GO:0080129">
    <property type="term" value="P:proteasome core complex assembly"/>
    <property type="evidence" value="ECO:0007669"/>
    <property type="project" value="TreeGrafter"/>
</dbReference>
<dbReference type="PANTHER" id="PTHR15069:SF1">
    <property type="entry name" value="PROTEASOME ASSEMBLY CHAPERONE 1"/>
    <property type="match status" value="1"/>
</dbReference>
<dbReference type="OrthoDB" id="17536at2759"/>
<dbReference type="GO" id="GO:0005783">
    <property type="term" value="C:endoplasmic reticulum"/>
    <property type="evidence" value="ECO:0007669"/>
    <property type="project" value="InterPro"/>
</dbReference>
<evidence type="ECO:0000256" key="1">
    <source>
        <dbReference type="ARBA" id="ARBA00005261"/>
    </source>
</evidence>
<accession>E2A523</accession>